<proteinExistence type="predicted"/>
<dbReference type="PROSITE" id="PS51257">
    <property type="entry name" value="PROKAR_LIPOPROTEIN"/>
    <property type="match status" value="1"/>
</dbReference>
<dbReference type="Gene3D" id="2.180.10.10">
    <property type="entry name" value="RHS repeat-associated core"/>
    <property type="match status" value="1"/>
</dbReference>
<accession>A0A6B2H5F3</accession>
<evidence type="ECO:0000313" key="2">
    <source>
        <dbReference type="Proteomes" id="UP000478546"/>
    </source>
</evidence>
<dbReference type="RefSeq" id="WP_162345085.1">
    <property type="nucleotide sequence ID" value="NZ_JAAEAA010000004.1"/>
</dbReference>
<comment type="caution">
    <text evidence="1">The sequence shown here is derived from an EMBL/GenBank/DDBJ whole genome shotgun (WGS) entry which is preliminary data.</text>
</comment>
<dbReference type="EMBL" id="JAAEAA010000004">
    <property type="protein sequence ID" value="NDK55020.1"/>
    <property type="molecule type" value="Genomic_DNA"/>
</dbReference>
<name>A0A6B2H5F3_9BACT</name>
<sequence length="267" mass="29843">MKLKNRILPAMLFFGVVAFSSCDDKEKDALAPSIEQGAISHVMADSSEVTSYTYAGKELSQINYYDKETGELESFEKFVRDSKGNVIKSSTHAGTNHTVLSEQDYKYNDKNQLTQTTASYYNGSNLEYSAVTTFDYNAQKELKKKTVYEGKDVASAKLKSYTTYEVLPNGNYGQEKQFVVDGKGKGKLFSTTTYSYDSNHNPFFLHGEPGASASPNNITVASTLVHASKKSYRYTYTYKYDERGYPTSQTVTSPSGKAETFTYLYSN</sequence>
<dbReference type="Proteomes" id="UP000478546">
    <property type="component" value="Unassembled WGS sequence"/>
</dbReference>
<gene>
    <name evidence="1" type="ORF">GWO68_03725</name>
</gene>
<keyword evidence="2" id="KW-1185">Reference proteome</keyword>
<reference evidence="1 2" key="1">
    <citation type="submission" date="2020-01" db="EMBL/GenBank/DDBJ databases">
        <authorList>
            <person name="Kim M.K."/>
        </authorList>
    </citation>
    <scope>NUCLEOTIDE SEQUENCE [LARGE SCALE GENOMIC DNA]</scope>
    <source>
        <strain evidence="1 2">BT213</strain>
    </source>
</reference>
<dbReference type="AlphaFoldDB" id="A0A6B2H5F3"/>
<organism evidence="1 2">
    <name type="scientific">Pontibacter fetidus</name>
    <dbReference type="NCBI Taxonomy" id="2700082"/>
    <lineage>
        <taxon>Bacteria</taxon>
        <taxon>Pseudomonadati</taxon>
        <taxon>Bacteroidota</taxon>
        <taxon>Cytophagia</taxon>
        <taxon>Cytophagales</taxon>
        <taxon>Hymenobacteraceae</taxon>
        <taxon>Pontibacter</taxon>
    </lineage>
</organism>
<evidence type="ECO:0000313" key="1">
    <source>
        <dbReference type="EMBL" id="NDK55020.1"/>
    </source>
</evidence>
<protein>
    <submittedName>
        <fullName evidence="1">Uncharacterized protein</fullName>
    </submittedName>
</protein>